<sequence length="62" mass="7599">MFDKKAIKDKHYGKTFSKQELFQRNFFKINFTSYYYLNIKTTTVSLFDNRKQIKLRNINLPI</sequence>
<protein>
    <submittedName>
        <fullName evidence="1">Uncharacterized protein</fullName>
    </submittedName>
</protein>
<comment type="caution">
    <text evidence="1">The sequence shown here is derived from an EMBL/GenBank/DDBJ whole genome shotgun (WGS) entry which is preliminary data.</text>
</comment>
<reference evidence="1 2" key="1">
    <citation type="submission" date="2013-01" db="EMBL/GenBank/DDBJ databases">
        <authorList>
            <person name="Harkins D.M."/>
            <person name="Durkin A.S."/>
            <person name="Brinkac L.M."/>
            <person name="Haft D.H."/>
            <person name="Selengut J.D."/>
            <person name="Sanka R."/>
            <person name="DePew J."/>
            <person name="Purushe J."/>
            <person name="Peacock S.J."/>
            <person name="Thaipadungpanit J."/>
            <person name="Wuthiekanun V.W."/>
            <person name="Day N.P."/>
            <person name="Vinetz J.M."/>
            <person name="Sutton G.G."/>
            <person name="Nierman W.C."/>
            <person name="Fouts D.E."/>
        </authorList>
    </citation>
    <scope>NUCLEOTIDE SEQUENCE [LARGE SCALE GENOMIC DNA]</scope>
    <source>
        <strain evidence="1 2">FPW1039</strain>
    </source>
</reference>
<dbReference type="EMBL" id="AKWR02000136">
    <property type="protein sequence ID" value="EMJ36171.1"/>
    <property type="molecule type" value="Genomic_DNA"/>
</dbReference>
<evidence type="ECO:0000313" key="1">
    <source>
        <dbReference type="EMBL" id="EMJ36171.1"/>
    </source>
</evidence>
<accession>A0A0F6IDP6</accession>
<evidence type="ECO:0000313" key="2">
    <source>
        <dbReference type="Proteomes" id="UP000012164"/>
    </source>
</evidence>
<gene>
    <name evidence="1" type="ORF">LEP1GSC079_3735</name>
</gene>
<name>A0A0F6IDP6_LEPIR</name>
<proteinExistence type="predicted"/>
<dbReference type="Proteomes" id="UP000012164">
    <property type="component" value="Unassembled WGS sequence"/>
</dbReference>
<dbReference type="AlphaFoldDB" id="A0A0F6IDP6"/>
<organism evidence="1 2">
    <name type="scientific">Leptospira interrogans str. FPW1039</name>
    <dbReference type="NCBI Taxonomy" id="1193040"/>
    <lineage>
        <taxon>Bacteria</taxon>
        <taxon>Pseudomonadati</taxon>
        <taxon>Spirochaetota</taxon>
        <taxon>Spirochaetia</taxon>
        <taxon>Leptospirales</taxon>
        <taxon>Leptospiraceae</taxon>
        <taxon>Leptospira</taxon>
    </lineage>
</organism>